<protein>
    <recommendedName>
        <fullName evidence="5">Protein-glutamate methylesterase/protein-glutamine glutaminase</fullName>
        <ecNumber evidence="5">3.1.1.61</ecNumber>
        <ecNumber evidence="5">3.5.1.44</ecNumber>
    </recommendedName>
</protein>
<dbReference type="SMART" id="SM00448">
    <property type="entry name" value="REC"/>
    <property type="match status" value="1"/>
</dbReference>
<dbReference type="Gene3D" id="3.40.50.180">
    <property type="entry name" value="Methylesterase CheB, C-terminal domain"/>
    <property type="match status" value="1"/>
</dbReference>
<dbReference type="InterPro" id="IPR001789">
    <property type="entry name" value="Sig_transdc_resp-reg_receiver"/>
</dbReference>
<organism evidence="11 12">
    <name type="scientific">Rubellimicrobium aerolatum</name>
    <dbReference type="NCBI Taxonomy" id="490979"/>
    <lineage>
        <taxon>Bacteria</taxon>
        <taxon>Pseudomonadati</taxon>
        <taxon>Pseudomonadota</taxon>
        <taxon>Alphaproteobacteria</taxon>
        <taxon>Rhodobacterales</taxon>
        <taxon>Roseobacteraceae</taxon>
        <taxon>Rubellimicrobium</taxon>
    </lineage>
</organism>
<keyword evidence="12" id="KW-1185">Reference proteome</keyword>
<name>A0ABW0SHB4_9RHOB</name>
<evidence type="ECO:0000256" key="8">
    <source>
        <dbReference type="SAM" id="MobiDB-lite"/>
    </source>
</evidence>
<feature type="modified residue" description="4-aspartylphosphate" evidence="5 7">
    <location>
        <position position="56"/>
    </location>
</feature>
<comment type="catalytic activity">
    <reaction evidence="4 5">
        <text>[protein]-L-glutamate 5-O-methyl ester + H2O = L-glutamyl-[protein] + methanol + H(+)</text>
        <dbReference type="Rhea" id="RHEA:23236"/>
        <dbReference type="Rhea" id="RHEA-COMP:10208"/>
        <dbReference type="Rhea" id="RHEA-COMP:10311"/>
        <dbReference type="ChEBI" id="CHEBI:15377"/>
        <dbReference type="ChEBI" id="CHEBI:15378"/>
        <dbReference type="ChEBI" id="CHEBI:17790"/>
        <dbReference type="ChEBI" id="CHEBI:29973"/>
        <dbReference type="ChEBI" id="CHEBI:82795"/>
        <dbReference type="EC" id="3.1.1.61"/>
    </reaction>
</comment>
<dbReference type="PROSITE" id="PS50110">
    <property type="entry name" value="RESPONSE_REGULATORY"/>
    <property type="match status" value="1"/>
</dbReference>
<evidence type="ECO:0000256" key="5">
    <source>
        <dbReference type="HAMAP-Rule" id="MF_00099"/>
    </source>
</evidence>
<feature type="region of interest" description="Disordered" evidence="8">
    <location>
        <begin position="133"/>
        <end position="152"/>
    </location>
</feature>
<dbReference type="PANTHER" id="PTHR42872">
    <property type="entry name" value="PROTEIN-GLUTAMATE METHYLESTERASE/PROTEIN-GLUTAMINE GLUTAMINASE"/>
    <property type="match status" value="1"/>
</dbReference>
<dbReference type="SUPFAM" id="SSF52172">
    <property type="entry name" value="CheY-like"/>
    <property type="match status" value="1"/>
</dbReference>
<evidence type="ECO:0000259" key="9">
    <source>
        <dbReference type="PROSITE" id="PS50110"/>
    </source>
</evidence>
<keyword evidence="1 5" id="KW-0963">Cytoplasm</keyword>
<evidence type="ECO:0000313" key="11">
    <source>
        <dbReference type="EMBL" id="MFC5568227.1"/>
    </source>
</evidence>
<dbReference type="InterPro" id="IPR008248">
    <property type="entry name" value="CheB-like"/>
</dbReference>
<evidence type="ECO:0000256" key="2">
    <source>
        <dbReference type="ARBA" id="ARBA00022500"/>
    </source>
</evidence>
<evidence type="ECO:0000256" key="7">
    <source>
        <dbReference type="PROSITE-ProRule" id="PRU00169"/>
    </source>
</evidence>
<dbReference type="InterPro" id="IPR035909">
    <property type="entry name" value="CheB_C"/>
</dbReference>
<dbReference type="PANTHER" id="PTHR42872:SF6">
    <property type="entry name" value="PROTEIN-GLUTAMATE METHYLESTERASE_PROTEIN-GLUTAMINE GLUTAMINASE"/>
    <property type="match status" value="1"/>
</dbReference>
<dbReference type="EC" id="3.1.1.61" evidence="5"/>
<dbReference type="CDD" id="cd16432">
    <property type="entry name" value="CheB_Rec"/>
    <property type="match status" value="1"/>
</dbReference>
<dbReference type="Gene3D" id="3.40.50.2300">
    <property type="match status" value="1"/>
</dbReference>
<dbReference type="EC" id="3.5.1.44" evidence="5"/>
<evidence type="ECO:0000256" key="3">
    <source>
        <dbReference type="ARBA" id="ARBA00022801"/>
    </source>
</evidence>
<comment type="subcellular location">
    <subcellularLocation>
        <location evidence="5">Cytoplasm</location>
    </subcellularLocation>
</comment>
<feature type="domain" description="CheB-type methylesterase" evidence="10">
    <location>
        <begin position="153"/>
        <end position="347"/>
    </location>
</feature>
<feature type="active site" evidence="5 6">
    <location>
        <position position="191"/>
    </location>
</feature>
<keyword evidence="5 7" id="KW-0597">Phosphoprotein</keyword>
<dbReference type="PIRSF" id="PIRSF000876">
    <property type="entry name" value="RR_chemtxs_CheB"/>
    <property type="match status" value="1"/>
</dbReference>
<dbReference type="CDD" id="cd17541">
    <property type="entry name" value="REC_CheB-like"/>
    <property type="match status" value="1"/>
</dbReference>
<comment type="PTM">
    <text evidence="5">Phosphorylated by CheA. Phosphorylation of the N-terminal regulatory domain activates the methylesterase activity.</text>
</comment>
<dbReference type="InterPro" id="IPR000673">
    <property type="entry name" value="Sig_transdc_resp-reg_Me-estase"/>
</dbReference>
<comment type="domain">
    <text evidence="5">Contains a C-terminal catalytic domain, and an N-terminal region which modulates catalytic activity.</text>
</comment>
<dbReference type="Pfam" id="PF00072">
    <property type="entry name" value="Response_reg"/>
    <property type="match status" value="1"/>
</dbReference>
<feature type="domain" description="Response regulatory" evidence="9">
    <location>
        <begin position="5"/>
        <end position="122"/>
    </location>
</feature>
<feature type="active site" evidence="5 6">
    <location>
        <position position="289"/>
    </location>
</feature>
<proteinExistence type="inferred from homology"/>
<comment type="similarity">
    <text evidence="5">Belongs to the CheB family.</text>
</comment>
<dbReference type="InterPro" id="IPR011006">
    <property type="entry name" value="CheY-like_superfamily"/>
</dbReference>
<feature type="active site" evidence="5 6">
    <location>
        <position position="165"/>
    </location>
</feature>
<keyword evidence="3 5" id="KW-0378">Hydrolase</keyword>
<evidence type="ECO:0000256" key="1">
    <source>
        <dbReference type="ARBA" id="ARBA00022490"/>
    </source>
</evidence>
<dbReference type="NCBIfam" id="NF001965">
    <property type="entry name" value="PRK00742.1"/>
    <property type="match status" value="1"/>
</dbReference>
<comment type="catalytic activity">
    <reaction evidence="5">
        <text>L-glutaminyl-[protein] + H2O = L-glutamyl-[protein] + NH4(+)</text>
        <dbReference type="Rhea" id="RHEA:16441"/>
        <dbReference type="Rhea" id="RHEA-COMP:10207"/>
        <dbReference type="Rhea" id="RHEA-COMP:10208"/>
        <dbReference type="ChEBI" id="CHEBI:15377"/>
        <dbReference type="ChEBI" id="CHEBI:28938"/>
        <dbReference type="ChEBI" id="CHEBI:29973"/>
        <dbReference type="ChEBI" id="CHEBI:30011"/>
        <dbReference type="EC" id="3.5.1.44"/>
    </reaction>
</comment>
<accession>A0ABW0SHB4</accession>
<evidence type="ECO:0000259" key="10">
    <source>
        <dbReference type="PROSITE" id="PS50122"/>
    </source>
</evidence>
<gene>
    <name evidence="5" type="primary">cheB</name>
    <name evidence="11" type="ORF">ACFPOC_17625</name>
</gene>
<evidence type="ECO:0000256" key="6">
    <source>
        <dbReference type="PROSITE-ProRule" id="PRU00050"/>
    </source>
</evidence>
<dbReference type="EMBL" id="JBHSNA010000031">
    <property type="protein sequence ID" value="MFC5568227.1"/>
    <property type="molecule type" value="Genomic_DNA"/>
</dbReference>
<evidence type="ECO:0000256" key="4">
    <source>
        <dbReference type="ARBA" id="ARBA00048267"/>
    </source>
</evidence>
<dbReference type="SUPFAM" id="SSF52738">
    <property type="entry name" value="Methylesterase CheB, C-terminal domain"/>
    <property type="match status" value="1"/>
</dbReference>
<evidence type="ECO:0000313" key="12">
    <source>
        <dbReference type="Proteomes" id="UP001596056"/>
    </source>
</evidence>
<sequence length="347" mass="36362">MTRIRLLIVDDSATMRELIRRAVASDPLIEVVGTACDAREARAAIKALDPDVVTLDIEMPDMNGLDLLDRIMRLRPTPVVMVSSLTRERADATVRALELGAFDCVGKPSPSSPQSLDVLPRIIRAAARGRRPAPLVPLPHRGPGPAVADRRDRTSNVQVVALAASTGGVEALLRVFAELPANSPPVVVVQHMPPLFTSSLARRLDRVSPLSVSEATDGAVLAPGVAVIAPGGETHLEVVGGRDRPLRCRLVADAPTSGHRPSADRLFSSVAQKVGARSLGVILTGMGADGARGLLAMRQAGAHTIGQDEATSVVFGMPGSALRLGAVAEQLPLQHVAAGIARSLFTS</sequence>
<comment type="function">
    <text evidence="5">Involved in chemotaxis. Part of a chemotaxis signal transduction system that modulates chemotaxis in response to various stimuli. Catalyzes the demethylation of specific methylglutamate residues introduced into the chemoreceptors (methyl-accepting chemotaxis proteins or MCP) by CheR. Also mediates the irreversible deamidation of specific glutamine residues to glutamic acid.</text>
</comment>
<dbReference type="GO" id="GO:0008984">
    <property type="term" value="F:protein-glutamate methylesterase activity"/>
    <property type="evidence" value="ECO:0007669"/>
    <property type="project" value="UniProtKB-EC"/>
</dbReference>
<dbReference type="Proteomes" id="UP001596056">
    <property type="component" value="Unassembled WGS sequence"/>
</dbReference>
<reference evidence="12" key="1">
    <citation type="journal article" date="2019" name="Int. J. Syst. Evol. Microbiol.">
        <title>The Global Catalogue of Microorganisms (GCM) 10K type strain sequencing project: providing services to taxonomists for standard genome sequencing and annotation.</title>
        <authorList>
            <consortium name="The Broad Institute Genomics Platform"/>
            <consortium name="The Broad Institute Genome Sequencing Center for Infectious Disease"/>
            <person name="Wu L."/>
            <person name="Ma J."/>
        </authorList>
    </citation>
    <scope>NUCLEOTIDE SEQUENCE [LARGE SCALE GENOMIC DNA]</scope>
    <source>
        <strain evidence="12">KACC 11588</strain>
    </source>
</reference>
<comment type="caution">
    <text evidence="11">The sequence shown here is derived from an EMBL/GenBank/DDBJ whole genome shotgun (WGS) entry which is preliminary data.</text>
</comment>
<dbReference type="Pfam" id="PF01339">
    <property type="entry name" value="CheB_methylest"/>
    <property type="match status" value="1"/>
</dbReference>
<keyword evidence="2 5" id="KW-0145">Chemotaxis</keyword>
<dbReference type="HAMAP" id="MF_00099">
    <property type="entry name" value="CheB_chemtxs"/>
    <property type="match status" value="1"/>
</dbReference>
<dbReference type="RefSeq" id="WP_209843260.1">
    <property type="nucleotide sequence ID" value="NZ_JAGGJP010000027.1"/>
</dbReference>
<dbReference type="PROSITE" id="PS50122">
    <property type="entry name" value="CHEB"/>
    <property type="match status" value="1"/>
</dbReference>